<dbReference type="GO" id="GO:0016787">
    <property type="term" value="F:hydrolase activity"/>
    <property type="evidence" value="ECO:0007669"/>
    <property type="project" value="InterPro"/>
</dbReference>
<evidence type="ECO:0008006" key="2">
    <source>
        <dbReference type="Google" id="ProtNLM"/>
    </source>
</evidence>
<dbReference type="PANTHER" id="PTHR43393:SF2">
    <property type="entry name" value="CYTOKININ RIBOSIDE 5'-MONOPHOSPHATE PHOSPHORIBOHYDROLASE"/>
    <property type="match status" value="1"/>
</dbReference>
<dbReference type="Gene3D" id="3.40.50.450">
    <property type="match status" value="1"/>
</dbReference>
<proteinExistence type="predicted"/>
<dbReference type="InterPro" id="IPR005269">
    <property type="entry name" value="LOG"/>
</dbReference>
<accession>A0A5B8R9U8</accession>
<dbReference type="InterPro" id="IPR052341">
    <property type="entry name" value="LOG_family_nucleotidases"/>
</dbReference>
<dbReference type="GO" id="GO:0009691">
    <property type="term" value="P:cytokinin biosynthetic process"/>
    <property type="evidence" value="ECO:0007669"/>
    <property type="project" value="InterPro"/>
</dbReference>
<organism evidence="1">
    <name type="scientific">uncultured organism</name>
    <dbReference type="NCBI Taxonomy" id="155900"/>
    <lineage>
        <taxon>unclassified sequences</taxon>
        <taxon>environmental samples</taxon>
    </lineage>
</organism>
<evidence type="ECO:0000313" key="1">
    <source>
        <dbReference type="EMBL" id="QEA04142.1"/>
    </source>
</evidence>
<dbReference type="PANTHER" id="PTHR43393">
    <property type="entry name" value="CYTOKININ RIBOSIDE 5'-MONOPHOSPHATE PHOSPHORIBOHYDROLASE"/>
    <property type="match status" value="1"/>
</dbReference>
<dbReference type="EMBL" id="MN079080">
    <property type="protein sequence ID" value="QEA04142.1"/>
    <property type="molecule type" value="Genomic_DNA"/>
</dbReference>
<sequence>MTHKRWESLEQRERSQVNDSVMTRESWKIFQIMAEFVEGFERLARIKPSVSMFGSARTPPDNPRYRLAEDIARALSDAGFSVVSGGGPGIMEAANKGAFAGKSPSIGLNIQLPQEQVGNPYQDIALNFRHFFSRKVMFVKYASAYVVLPGGFGTLDELAEILTLVQTGKTRRIPIILVCADYWRGLVDWFRDSLIAEGTINPDDMDLFQIIDEPQAVVDAIFDHYENRGFEPSQAETDILLDL</sequence>
<dbReference type="SUPFAM" id="SSF102405">
    <property type="entry name" value="MCP/YpsA-like"/>
    <property type="match status" value="1"/>
</dbReference>
<dbReference type="AlphaFoldDB" id="A0A5B8R9U8"/>
<name>A0A5B8R9U8_9ZZZZ</name>
<gene>
    <name evidence="1" type="ORF">KBTEX_00445</name>
</gene>
<dbReference type="Pfam" id="PF03641">
    <property type="entry name" value="Lysine_decarbox"/>
    <property type="match status" value="1"/>
</dbReference>
<dbReference type="NCBIfam" id="TIGR00730">
    <property type="entry name" value="Rossman fold protein, TIGR00730 family"/>
    <property type="match status" value="1"/>
</dbReference>
<reference evidence="1" key="1">
    <citation type="submission" date="2019-06" db="EMBL/GenBank/DDBJ databases">
        <authorList>
            <person name="Murdoch R.W."/>
            <person name="Fathepure B."/>
        </authorList>
    </citation>
    <scope>NUCLEOTIDE SEQUENCE</scope>
</reference>
<protein>
    <recommendedName>
        <fullName evidence="2">Cytokinin riboside 5'-monophosphate phosphoribohydrolase</fullName>
    </recommendedName>
</protein>
<dbReference type="InterPro" id="IPR031100">
    <property type="entry name" value="LOG_fam"/>
</dbReference>